<gene>
    <name evidence="2" type="ORF">H4W34_007345</name>
</gene>
<accession>A0ABR9K3V2</accession>
<proteinExistence type="predicted"/>
<dbReference type="PANTHER" id="PTHR43441">
    <property type="entry name" value="RIBOSOMAL-PROTEIN-SERINE ACETYLTRANSFERASE"/>
    <property type="match status" value="1"/>
</dbReference>
<evidence type="ECO:0000313" key="2">
    <source>
        <dbReference type="EMBL" id="MBE1537512.1"/>
    </source>
</evidence>
<reference evidence="2 3" key="1">
    <citation type="submission" date="2020-10" db="EMBL/GenBank/DDBJ databases">
        <title>Sequencing the genomes of 1000 actinobacteria strains.</title>
        <authorList>
            <person name="Klenk H.-P."/>
        </authorList>
    </citation>
    <scope>NUCLEOTIDE SEQUENCE [LARGE SCALE GENOMIC DNA]</scope>
    <source>
        <strain evidence="2 3">DSM 46744</strain>
    </source>
</reference>
<name>A0ABR9K3V2_9ACTN</name>
<protein>
    <submittedName>
        <fullName evidence="2">RimJ/RimL family protein N-acetyltransferase</fullName>
    </submittedName>
</protein>
<dbReference type="Gene3D" id="3.40.630.30">
    <property type="match status" value="1"/>
</dbReference>
<dbReference type="Proteomes" id="UP000627838">
    <property type="component" value="Unassembled WGS sequence"/>
</dbReference>
<dbReference type="SUPFAM" id="SSF55729">
    <property type="entry name" value="Acyl-CoA N-acyltransferases (Nat)"/>
    <property type="match status" value="1"/>
</dbReference>
<dbReference type="InterPro" id="IPR000182">
    <property type="entry name" value="GNAT_dom"/>
</dbReference>
<dbReference type="PANTHER" id="PTHR43441:SF11">
    <property type="entry name" value="RIBOSOMAL-PROTEIN-SERINE ACETYLTRANSFERASE"/>
    <property type="match status" value="1"/>
</dbReference>
<evidence type="ECO:0000313" key="3">
    <source>
        <dbReference type="Proteomes" id="UP000627838"/>
    </source>
</evidence>
<dbReference type="InterPro" id="IPR016181">
    <property type="entry name" value="Acyl_CoA_acyltransferase"/>
</dbReference>
<feature type="domain" description="N-acetyltransferase" evidence="1">
    <location>
        <begin position="18"/>
        <end position="181"/>
    </location>
</feature>
<keyword evidence="3" id="KW-1185">Reference proteome</keyword>
<organism evidence="2 3">
    <name type="scientific">Actinomadura algeriensis</name>
    <dbReference type="NCBI Taxonomy" id="1679523"/>
    <lineage>
        <taxon>Bacteria</taxon>
        <taxon>Bacillati</taxon>
        <taxon>Actinomycetota</taxon>
        <taxon>Actinomycetes</taxon>
        <taxon>Streptosporangiales</taxon>
        <taxon>Thermomonosporaceae</taxon>
        <taxon>Actinomadura</taxon>
    </lineage>
</organism>
<dbReference type="InterPro" id="IPR051908">
    <property type="entry name" value="Ribosomal_N-acetyltransferase"/>
</dbReference>
<dbReference type="Pfam" id="PF13302">
    <property type="entry name" value="Acetyltransf_3"/>
    <property type="match status" value="1"/>
</dbReference>
<dbReference type="EMBL" id="JADBDZ010000001">
    <property type="protein sequence ID" value="MBE1537512.1"/>
    <property type="molecule type" value="Genomic_DNA"/>
</dbReference>
<comment type="caution">
    <text evidence="2">The sequence shown here is derived from an EMBL/GenBank/DDBJ whole genome shotgun (WGS) entry which is preliminary data.</text>
</comment>
<dbReference type="PROSITE" id="PS51186">
    <property type="entry name" value="GNAT"/>
    <property type="match status" value="1"/>
</dbReference>
<dbReference type="RefSeq" id="WP_192763374.1">
    <property type="nucleotide sequence ID" value="NZ_JADBDZ010000001.1"/>
</dbReference>
<sequence>MNLTHWPLFGLVLRTPRLELRLPDLPELDALGELAAEGVHDPKAMPFLVPWTDAPPAERARSTIRFHWRQLAEWTPEDWSMQFAVFLDGRVVGTQSVGAREFAVVREVGTGSWLGRRFQGRGIGTEMRAAVLAFAFDGLGAETAVSAAFADNPASTAVSRRLGYECNGLNRVRVRDERRLDQRFVLDRAGWERNRKVEVETHGLGPCLPFFGL</sequence>
<evidence type="ECO:0000259" key="1">
    <source>
        <dbReference type="PROSITE" id="PS51186"/>
    </source>
</evidence>